<accession>A0A845UZY5</accession>
<evidence type="ECO:0000313" key="4">
    <source>
        <dbReference type="Proteomes" id="UP000484885"/>
    </source>
</evidence>
<keyword evidence="2" id="KW-0732">Signal</keyword>
<evidence type="ECO:0000313" key="3">
    <source>
        <dbReference type="EMBL" id="NDY96034.1"/>
    </source>
</evidence>
<dbReference type="NCBIfam" id="TIGR01098">
    <property type="entry name" value="3A0109s03R"/>
    <property type="match status" value="1"/>
</dbReference>
<dbReference type="SUPFAM" id="SSF53850">
    <property type="entry name" value="Periplasmic binding protein-like II"/>
    <property type="match status" value="1"/>
</dbReference>
<dbReference type="GO" id="GO:0043190">
    <property type="term" value="C:ATP-binding cassette (ABC) transporter complex"/>
    <property type="evidence" value="ECO:0007669"/>
    <property type="project" value="InterPro"/>
</dbReference>
<protein>
    <submittedName>
        <fullName evidence="3">Phosphate/phosphite/phosphonate ABC transporter substrate-binding protein</fullName>
    </submittedName>
</protein>
<proteinExistence type="inferred from homology"/>
<dbReference type="AlphaFoldDB" id="A0A845UZY5"/>
<comment type="similarity">
    <text evidence="1">Belongs to the phosphate/phosphite/phosphonate binding protein family.</text>
</comment>
<dbReference type="EMBL" id="JAAGSC010000041">
    <property type="protein sequence ID" value="NDY96034.1"/>
    <property type="molecule type" value="Genomic_DNA"/>
</dbReference>
<evidence type="ECO:0000256" key="2">
    <source>
        <dbReference type="ARBA" id="ARBA00022729"/>
    </source>
</evidence>
<name>A0A845UZY5_9GAMM</name>
<gene>
    <name evidence="3" type="ORF">G3I74_09850</name>
</gene>
<dbReference type="CDD" id="cd01071">
    <property type="entry name" value="PBP2_PhnD_like"/>
    <property type="match status" value="1"/>
</dbReference>
<dbReference type="Gene3D" id="3.40.190.10">
    <property type="entry name" value="Periplasmic binding protein-like II"/>
    <property type="match status" value="2"/>
</dbReference>
<organism evidence="3 4">
    <name type="scientific">Wenzhouxiangella limi</name>
    <dbReference type="NCBI Taxonomy" id="2707351"/>
    <lineage>
        <taxon>Bacteria</taxon>
        <taxon>Pseudomonadati</taxon>
        <taxon>Pseudomonadota</taxon>
        <taxon>Gammaproteobacteria</taxon>
        <taxon>Chromatiales</taxon>
        <taxon>Wenzhouxiangellaceae</taxon>
        <taxon>Wenzhouxiangella</taxon>
    </lineage>
</organism>
<dbReference type="PROSITE" id="PS51257">
    <property type="entry name" value="PROKAR_LIPOPROTEIN"/>
    <property type="match status" value="1"/>
</dbReference>
<reference evidence="3 4" key="1">
    <citation type="submission" date="2020-02" db="EMBL/GenBank/DDBJ databases">
        <authorList>
            <person name="Zhang X.-Y."/>
        </authorList>
    </citation>
    <scope>NUCLEOTIDE SEQUENCE [LARGE SCALE GENOMIC DNA]</scope>
    <source>
        <strain evidence="3 4">C33</strain>
    </source>
</reference>
<dbReference type="PANTHER" id="PTHR35841">
    <property type="entry name" value="PHOSPHONATES-BINDING PERIPLASMIC PROTEIN"/>
    <property type="match status" value="1"/>
</dbReference>
<dbReference type="Proteomes" id="UP000484885">
    <property type="component" value="Unassembled WGS sequence"/>
</dbReference>
<comment type="caution">
    <text evidence="3">The sequence shown here is derived from an EMBL/GenBank/DDBJ whole genome shotgun (WGS) entry which is preliminary data.</text>
</comment>
<dbReference type="GO" id="GO:0055085">
    <property type="term" value="P:transmembrane transport"/>
    <property type="evidence" value="ECO:0007669"/>
    <property type="project" value="InterPro"/>
</dbReference>
<dbReference type="RefSeq" id="WP_164211418.1">
    <property type="nucleotide sequence ID" value="NZ_JAAGSC010000041.1"/>
</dbReference>
<keyword evidence="4" id="KW-1185">Reference proteome</keyword>
<dbReference type="InterPro" id="IPR005770">
    <property type="entry name" value="PhnD"/>
</dbReference>
<dbReference type="Pfam" id="PF12974">
    <property type="entry name" value="Phosphonate-bd"/>
    <property type="match status" value="1"/>
</dbReference>
<dbReference type="PANTHER" id="PTHR35841:SF1">
    <property type="entry name" value="PHOSPHONATES-BINDING PERIPLASMIC PROTEIN"/>
    <property type="match status" value="1"/>
</dbReference>
<sequence length="319" mass="35409">MKRALVPILALVLTACCPEEQVDERGWPKELVLGLVPALEAEALVDNLEPLTDHLEEVLGIPVRSFVPQDYTGLVEALGSGRADIGMLPPFAAMLGQRRYDIESILISVRRGETGYQSQWFTNDPAVCEGEIEYVERICESRQPGRENVMRKFARCQGSLEAMRDESVAFVDPNSTSGFLFPAVQLREIGIDHQRDLNSLFVGGHDAAVLAVYGGDTRFGVSYDDARNMICNQYPDIGEKVIVFEDAPLIPNDGVQVRPGLPADLRQAVIDAFIDLAESQAHLPDDEKVLWVLYEIDGFTPTPDGIYDPVRDAYELMRN</sequence>
<evidence type="ECO:0000256" key="1">
    <source>
        <dbReference type="ARBA" id="ARBA00007162"/>
    </source>
</evidence>